<evidence type="ECO:0000259" key="5">
    <source>
        <dbReference type="PROSITE" id="PS50835"/>
    </source>
</evidence>
<dbReference type="InterPro" id="IPR036179">
    <property type="entry name" value="Ig-like_dom_sf"/>
</dbReference>
<comment type="caution">
    <text evidence="6">The sequence shown here is derived from an EMBL/GenBank/DDBJ whole genome shotgun (WGS) entry which is preliminary data.</text>
</comment>
<keyword evidence="2 4" id="KW-0472">Membrane</keyword>
<reference evidence="6 7" key="1">
    <citation type="journal article" date="2018" name="Gigascience">
        <title>Genomes of trombidid mites reveal novel predicted allergens and laterally-transferred genes associated with secondary metabolism.</title>
        <authorList>
            <person name="Dong X."/>
            <person name="Chaisiri K."/>
            <person name="Xia D."/>
            <person name="Armstrong S.D."/>
            <person name="Fang Y."/>
            <person name="Donnelly M.J."/>
            <person name="Kadowaki T."/>
            <person name="McGarry J.W."/>
            <person name="Darby A.C."/>
            <person name="Makepeace B.L."/>
        </authorList>
    </citation>
    <scope>NUCLEOTIDE SEQUENCE [LARGE SCALE GENOMIC DNA]</scope>
    <source>
        <strain evidence="6">UoL-WK</strain>
    </source>
</reference>
<dbReference type="InterPro" id="IPR003599">
    <property type="entry name" value="Ig_sub"/>
</dbReference>
<proteinExistence type="predicted"/>
<keyword evidence="4" id="KW-0812">Transmembrane</keyword>
<gene>
    <name evidence="6" type="ORF">B4U79_07350</name>
</gene>
<dbReference type="InterPro" id="IPR013162">
    <property type="entry name" value="CD80_C2-set"/>
</dbReference>
<dbReference type="PANTHER" id="PTHR23278">
    <property type="entry name" value="SIDESTEP PROTEIN"/>
    <property type="match status" value="1"/>
</dbReference>
<dbReference type="Proteomes" id="UP000285301">
    <property type="component" value="Unassembled WGS sequence"/>
</dbReference>
<sequence length="605" mass="66961">MDISLELKSLANYIAVVGSKIGIACNTTLWGEDLVSLILWYKGGTGAPLYTVDARSAPLALSKHSPSEQRFTMDVNVMPPILYINPVREGDDGEYRCRVDYRSDRTQSFNVELRTIVPPKQVIVMDSEGQVLDGKVGPYNEGYHFVAICQSEGGRPLPSLSWWSDGASLEIRYTQLENDVLQSVYEIKQLNRTHLSKQFECKASAENGTVLLRSKTITIDMNLKPLQVKIIRPQSPLSSGHRAELECQTFGSKPAAMISWWKGSKRMDNVLNSISSDGNVTKSKLIFIPTTEDNGKHISCRAQNANLNRAIEDGITLDVHSNYSNSVRPAFLVNNLPSGTSFTLVIYAVNNKGKSSPVSLLTSTLAEPEKQMSHESIDQLSLNPLLIILIAFVGVMVIISITVVIVIRIRADRYDNINGEDHERHHNESKCETRQQDTNGFDMFTARNAKNERNAAFGQESDHSVFEMMESKRYPSRSLSESQYIYGLHSSPSPTTGNAPLQQQTVCNQLPHDISMVGDVYRAERALVSASPSVQLTGATIDFGDNSQCSRRRVAFVNEAPQTFLPEREAFVADGCSDRETPIESSAPTGAMNNLRISCDGNEVT</sequence>
<dbReference type="AlphaFoldDB" id="A0A3S4R877"/>
<keyword evidence="7" id="KW-1185">Reference proteome</keyword>
<dbReference type="STRING" id="1965070.A0A3S4R877"/>
<dbReference type="Pfam" id="PF08205">
    <property type="entry name" value="C2-set_2"/>
    <property type="match status" value="2"/>
</dbReference>
<dbReference type="PROSITE" id="PS50835">
    <property type="entry name" value="IG_LIKE"/>
    <property type="match status" value="3"/>
</dbReference>
<dbReference type="OrthoDB" id="5843397at2759"/>
<keyword evidence="4" id="KW-1133">Transmembrane helix</keyword>
<accession>A0A3S4R877</accession>
<evidence type="ECO:0000256" key="2">
    <source>
        <dbReference type="ARBA" id="ARBA00023136"/>
    </source>
</evidence>
<dbReference type="InterPro" id="IPR013783">
    <property type="entry name" value="Ig-like_fold"/>
</dbReference>
<evidence type="ECO:0000313" key="7">
    <source>
        <dbReference type="Proteomes" id="UP000285301"/>
    </source>
</evidence>
<dbReference type="EMBL" id="NCKU01001174">
    <property type="protein sequence ID" value="RWS12880.1"/>
    <property type="molecule type" value="Genomic_DNA"/>
</dbReference>
<evidence type="ECO:0000256" key="1">
    <source>
        <dbReference type="ARBA" id="ARBA00004167"/>
    </source>
</evidence>
<name>A0A3S4R877_9ACAR</name>
<feature type="domain" description="Ig-like" evidence="5">
    <location>
        <begin position="225"/>
        <end position="316"/>
    </location>
</feature>
<feature type="non-terminal residue" evidence="6">
    <location>
        <position position="605"/>
    </location>
</feature>
<evidence type="ECO:0000256" key="4">
    <source>
        <dbReference type="SAM" id="Phobius"/>
    </source>
</evidence>
<dbReference type="InterPro" id="IPR007110">
    <property type="entry name" value="Ig-like_dom"/>
</dbReference>
<evidence type="ECO:0000313" key="6">
    <source>
        <dbReference type="EMBL" id="RWS12880.1"/>
    </source>
</evidence>
<organism evidence="6 7">
    <name type="scientific">Dinothrombium tinctorium</name>
    <dbReference type="NCBI Taxonomy" id="1965070"/>
    <lineage>
        <taxon>Eukaryota</taxon>
        <taxon>Metazoa</taxon>
        <taxon>Ecdysozoa</taxon>
        <taxon>Arthropoda</taxon>
        <taxon>Chelicerata</taxon>
        <taxon>Arachnida</taxon>
        <taxon>Acari</taxon>
        <taxon>Acariformes</taxon>
        <taxon>Trombidiformes</taxon>
        <taxon>Prostigmata</taxon>
        <taxon>Anystina</taxon>
        <taxon>Parasitengona</taxon>
        <taxon>Trombidioidea</taxon>
        <taxon>Trombidiidae</taxon>
        <taxon>Dinothrombium</taxon>
    </lineage>
</organism>
<evidence type="ECO:0000256" key="3">
    <source>
        <dbReference type="ARBA" id="ARBA00023157"/>
    </source>
</evidence>
<dbReference type="Gene3D" id="2.60.40.10">
    <property type="entry name" value="Immunoglobulins"/>
    <property type="match status" value="3"/>
</dbReference>
<feature type="domain" description="Ig-like" evidence="5">
    <location>
        <begin position="119"/>
        <end position="218"/>
    </location>
</feature>
<feature type="transmembrane region" description="Helical" evidence="4">
    <location>
        <begin position="385"/>
        <end position="407"/>
    </location>
</feature>
<dbReference type="GO" id="GO:0016020">
    <property type="term" value="C:membrane"/>
    <property type="evidence" value="ECO:0007669"/>
    <property type="project" value="UniProtKB-SubCell"/>
</dbReference>
<dbReference type="SUPFAM" id="SSF48726">
    <property type="entry name" value="Immunoglobulin"/>
    <property type="match status" value="3"/>
</dbReference>
<dbReference type="PANTHER" id="PTHR23278:SF19">
    <property type="entry name" value="OBSCURIN"/>
    <property type="match status" value="1"/>
</dbReference>
<protein>
    <submittedName>
        <fullName evidence="6">Nephrin-like protein</fullName>
    </submittedName>
</protein>
<keyword evidence="3" id="KW-1015">Disulfide bond</keyword>
<dbReference type="SMART" id="SM00409">
    <property type="entry name" value="IG"/>
    <property type="match status" value="2"/>
</dbReference>
<comment type="subcellular location">
    <subcellularLocation>
        <location evidence="1">Membrane</location>
        <topology evidence="1">Single-pass membrane protein</topology>
    </subcellularLocation>
</comment>
<feature type="domain" description="Ig-like" evidence="5">
    <location>
        <begin position="18"/>
        <end position="114"/>
    </location>
</feature>